<evidence type="ECO:0000313" key="1">
    <source>
        <dbReference type="EMBL" id="MCI2262558.1"/>
    </source>
</evidence>
<dbReference type="EMBL" id="JAKJPQ010000011">
    <property type="protein sequence ID" value="MCI2262558.1"/>
    <property type="molecule type" value="Genomic_DNA"/>
</dbReference>
<accession>A0AAU8I243</accession>
<organism evidence="2">
    <name type="scientific">Xanthomonas indica</name>
    <dbReference type="NCBI Taxonomy" id="2912242"/>
    <lineage>
        <taxon>Bacteria</taxon>
        <taxon>Pseudomonadati</taxon>
        <taxon>Pseudomonadota</taxon>
        <taxon>Gammaproteobacteria</taxon>
        <taxon>Lysobacterales</taxon>
        <taxon>Lysobacteraceae</taxon>
        <taxon>Xanthomonas</taxon>
    </lineage>
</organism>
<dbReference type="Proteomes" id="UP001430647">
    <property type="component" value="Unassembled WGS sequence"/>
</dbReference>
<name>A0AAU8I243_9XANT</name>
<dbReference type="AlphaFoldDB" id="A0AAU8I243"/>
<dbReference type="RefSeq" id="WP_242160407.1">
    <property type="nucleotide sequence ID" value="NZ_CP131914.1"/>
</dbReference>
<sequence>MRPQHDSSASPPAHASADPEAATILWRTTVPGVAAHRLWLEERTGQVLVADGWGVSVGALRVRALSMATGDEVASVALGNQARAFASDGEGSVLAATETKLFRLEAGTLRVAEKWTSRIPRYIDRLLPLHGHVHAANARSAQLSAISLADGSVRRRALAEELQLHATPDGKILAVAAEGSLWLAEPGLPRPPKRIARTPPICQSAMDEQGRLWLSLGPGRIADGNRVSWAAPTASAGVMDPPYTSVTEIDLGTDFWNTAVTRDGRMLTVAATTATTGEQARHVQTGVASFRTDECAPHRWVQAPPEFEIALMCPDAGRAFATRNLWRSAGDPEVSELICLQL</sequence>
<evidence type="ECO:0000313" key="2">
    <source>
        <dbReference type="EMBL" id="XCI79472.1"/>
    </source>
</evidence>
<keyword evidence="3" id="KW-1185">Reference proteome</keyword>
<dbReference type="KEGG" id="xin:Q7W82_14455"/>
<reference evidence="1" key="2">
    <citation type="submission" date="2022-01" db="EMBL/GenBank/DDBJ databases">
        <authorList>
            <person name="Rana R."/>
            <person name="Patil P.B."/>
        </authorList>
    </citation>
    <scope>NUCLEOTIDE SEQUENCE</scope>
    <source>
        <strain evidence="1">PPL560</strain>
    </source>
</reference>
<protein>
    <submittedName>
        <fullName evidence="2">Uncharacterized protein</fullName>
    </submittedName>
</protein>
<proteinExistence type="predicted"/>
<gene>
    <name evidence="1" type="ORF">L3V74_13540</name>
    <name evidence="2" type="ORF">Q7W82_14455</name>
</gene>
<evidence type="ECO:0000313" key="3">
    <source>
        <dbReference type="Proteomes" id="UP001430647"/>
    </source>
</evidence>
<reference evidence="1 3" key="1">
    <citation type="journal article" date="2022" name="Curr. Microbiol.">
        <title>Xanthomonas indica sp. nov., a Novel Member of Non-Pathogenic Xanthomonas Community from Healthy Rice Seeds.</title>
        <authorList>
            <person name="Rana R."/>
            <person name="Madhavan V.N."/>
            <person name="Saroha T."/>
            <person name="Bansal K."/>
            <person name="Kaur A."/>
            <person name="Sonti R.V."/>
            <person name="Patel H.K."/>
            <person name="Patil P.B."/>
        </authorList>
    </citation>
    <scope>NUCLEOTIDE SEQUENCE [LARGE SCALE GENOMIC DNA]</scope>
    <source>
        <strain evidence="1 3">PPL560</strain>
    </source>
</reference>
<dbReference type="EMBL" id="CP131914">
    <property type="protein sequence ID" value="XCI79472.1"/>
    <property type="molecule type" value="Genomic_DNA"/>
</dbReference>
<reference evidence="2" key="3">
    <citation type="submission" date="2023-08" db="EMBL/GenBank/DDBJ databases">
        <title>Complete genome sequence of Xanthomonas indica.</title>
        <authorList>
            <person name="Patil P.B."/>
            <person name="Rana R."/>
        </authorList>
    </citation>
    <scope>NUCLEOTIDE SEQUENCE</scope>
    <source>
        <strain evidence="2">PPL560</strain>
    </source>
</reference>
<dbReference type="InterPro" id="IPR015943">
    <property type="entry name" value="WD40/YVTN_repeat-like_dom_sf"/>
</dbReference>
<dbReference type="Gene3D" id="2.130.10.10">
    <property type="entry name" value="YVTN repeat-like/Quinoprotein amine dehydrogenase"/>
    <property type="match status" value="1"/>
</dbReference>
<dbReference type="SUPFAM" id="SSF63829">
    <property type="entry name" value="Calcium-dependent phosphotriesterase"/>
    <property type="match status" value="1"/>
</dbReference>